<keyword evidence="4" id="KW-0143">Chaperone</keyword>
<evidence type="ECO:0000256" key="4">
    <source>
        <dbReference type="ARBA" id="ARBA00023186"/>
    </source>
</evidence>
<evidence type="ECO:0000256" key="5">
    <source>
        <dbReference type="ARBA" id="ARBA00023284"/>
    </source>
</evidence>
<evidence type="ECO:0000313" key="6">
    <source>
        <dbReference type="EMBL" id="SEP75095.1"/>
    </source>
</evidence>
<keyword evidence="3" id="KW-1015">Disulfide bond</keyword>
<dbReference type="InterPro" id="IPR000397">
    <property type="entry name" value="Heat_shock_Hsp33"/>
</dbReference>
<dbReference type="Gene3D" id="3.90.1280.10">
    <property type="entry name" value="HSP33 redox switch-like"/>
    <property type="match status" value="1"/>
</dbReference>
<protein>
    <submittedName>
        <fullName evidence="6">Molecular chaperone Hsp33</fullName>
    </submittedName>
</protein>
<dbReference type="AlphaFoldDB" id="A0A1H9AEU6"/>
<keyword evidence="7" id="KW-1185">Reference proteome</keyword>
<evidence type="ECO:0000256" key="1">
    <source>
        <dbReference type="ARBA" id="ARBA00022490"/>
    </source>
</evidence>
<evidence type="ECO:0000256" key="3">
    <source>
        <dbReference type="ARBA" id="ARBA00023157"/>
    </source>
</evidence>
<organism evidence="6 7">
    <name type="scientific">Treponema bryantii</name>
    <dbReference type="NCBI Taxonomy" id="163"/>
    <lineage>
        <taxon>Bacteria</taxon>
        <taxon>Pseudomonadati</taxon>
        <taxon>Spirochaetota</taxon>
        <taxon>Spirochaetia</taxon>
        <taxon>Spirochaetales</taxon>
        <taxon>Treponemataceae</taxon>
        <taxon>Treponema</taxon>
    </lineage>
</organism>
<dbReference type="Pfam" id="PF01430">
    <property type="entry name" value="HSP33"/>
    <property type="match status" value="1"/>
</dbReference>
<name>A0A1H9AEU6_9SPIR</name>
<dbReference type="GO" id="GO:0005737">
    <property type="term" value="C:cytoplasm"/>
    <property type="evidence" value="ECO:0007669"/>
    <property type="project" value="InterPro"/>
</dbReference>
<dbReference type="Gene3D" id="3.55.30.10">
    <property type="entry name" value="Hsp33 domain"/>
    <property type="match status" value="1"/>
</dbReference>
<dbReference type="GO" id="GO:0044183">
    <property type="term" value="F:protein folding chaperone"/>
    <property type="evidence" value="ECO:0007669"/>
    <property type="project" value="TreeGrafter"/>
</dbReference>
<dbReference type="PANTHER" id="PTHR30111">
    <property type="entry name" value="33 KDA CHAPERONIN"/>
    <property type="match status" value="1"/>
</dbReference>
<dbReference type="SUPFAM" id="SSF118352">
    <property type="entry name" value="HSP33 redox switch-like"/>
    <property type="match status" value="1"/>
</dbReference>
<keyword evidence="2" id="KW-0862">Zinc</keyword>
<evidence type="ECO:0000313" key="7">
    <source>
        <dbReference type="Proteomes" id="UP000182360"/>
    </source>
</evidence>
<keyword evidence="1" id="KW-0963">Cytoplasm</keyword>
<dbReference type="InterPro" id="IPR016153">
    <property type="entry name" value="Heat_shock_Hsp33_N"/>
</dbReference>
<sequence>MCMIKAEITDKTLSEHLSKIEEDKLRIFTMADGRIRGALFHGTRFINQMRAQHNLGILETYILGQASLCGALTIPMMKDMEHTLIRFEGTGSADGYTVEADSTGSVRSYLEKEHIPLDKPLENWNLKPFLGAGNLTFSRIHKDDKYPQSSTVDVDGENIAIDFASYFAQSEQINTAFNSSIQFDKEGRVVGAGAMYIQVMPKTGGTAELGSQVDSHAEEDADEEELLRKVENAFKACPSIGLLYSEGEVDSEDIILGLFREFQPTITMKRDIIYDCPCSKDYFLNHIRGLPQKDLEDIRKNGPDPLEVVCRKCGSVYHIPVNEI</sequence>
<dbReference type="SUPFAM" id="SSF64397">
    <property type="entry name" value="Hsp33 domain"/>
    <property type="match status" value="1"/>
</dbReference>
<dbReference type="EMBL" id="FOFU01000001">
    <property type="protein sequence ID" value="SEP75095.1"/>
    <property type="molecule type" value="Genomic_DNA"/>
</dbReference>
<dbReference type="GO" id="GO:0051082">
    <property type="term" value="F:unfolded protein binding"/>
    <property type="evidence" value="ECO:0007669"/>
    <property type="project" value="InterPro"/>
</dbReference>
<accession>A0A1H9AEU6</accession>
<evidence type="ECO:0000256" key="2">
    <source>
        <dbReference type="ARBA" id="ARBA00022833"/>
    </source>
</evidence>
<dbReference type="PANTHER" id="PTHR30111:SF1">
    <property type="entry name" value="33 KDA CHAPERONIN"/>
    <property type="match status" value="1"/>
</dbReference>
<dbReference type="GO" id="GO:0042026">
    <property type="term" value="P:protein refolding"/>
    <property type="evidence" value="ECO:0007669"/>
    <property type="project" value="TreeGrafter"/>
</dbReference>
<dbReference type="PIRSF" id="PIRSF005261">
    <property type="entry name" value="Heat_shock_Hsp33"/>
    <property type="match status" value="1"/>
</dbReference>
<dbReference type="Proteomes" id="UP000182360">
    <property type="component" value="Unassembled WGS sequence"/>
</dbReference>
<gene>
    <name evidence="6" type="ORF">SAMN04487977_101309</name>
</gene>
<proteinExistence type="predicted"/>
<dbReference type="STRING" id="163.SAMN04487775_104125"/>
<dbReference type="InterPro" id="IPR016154">
    <property type="entry name" value="Heat_shock_Hsp33_C"/>
</dbReference>
<keyword evidence="5" id="KW-0676">Redox-active center</keyword>
<reference evidence="6 7" key="1">
    <citation type="submission" date="2016-10" db="EMBL/GenBank/DDBJ databases">
        <authorList>
            <person name="de Groot N.N."/>
        </authorList>
    </citation>
    <scope>NUCLEOTIDE SEQUENCE [LARGE SCALE GENOMIC DNA]</scope>
    <source>
        <strain evidence="6 7">B25</strain>
    </source>
</reference>